<dbReference type="InterPro" id="IPR016186">
    <property type="entry name" value="C-type_lectin-like/link_sf"/>
</dbReference>
<protein>
    <recommendedName>
        <fullName evidence="9">C-type lectin domain-containing protein</fullName>
    </recommendedName>
</protein>
<dbReference type="GO" id="GO:0001503">
    <property type="term" value="P:ossification"/>
    <property type="evidence" value="ECO:0007669"/>
    <property type="project" value="TreeGrafter"/>
</dbReference>
<feature type="domain" description="C-type lectin" evidence="9">
    <location>
        <begin position="115"/>
        <end position="229"/>
    </location>
</feature>
<organism evidence="10 11">
    <name type="scientific">Engystomops pustulosus</name>
    <name type="common">Tungara frog</name>
    <name type="synonym">Physalaemus pustulosus</name>
    <dbReference type="NCBI Taxonomy" id="76066"/>
    <lineage>
        <taxon>Eukaryota</taxon>
        <taxon>Metazoa</taxon>
        <taxon>Chordata</taxon>
        <taxon>Craniata</taxon>
        <taxon>Vertebrata</taxon>
        <taxon>Euteleostomi</taxon>
        <taxon>Amphibia</taxon>
        <taxon>Batrachia</taxon>
        <taxon>Anura</taxon>
        <taxon>Neobatrachia</taxon>
        <taxon>Hyloidea</taxon>
        <taxon>Leptodactylidae</taxon>
        <taxon>Leiuperinae</taxon>
        <taxon>Engystomops</taxon>
    </lineage>
</organism>
<dbReference type="SUPFAM" id="SSF56436">
    <property type="entry name" value="C-type lectin-like"/>
    <property type="match status" value="1"/>
</dbReference>
<dbReference type="PANTHER" id="PTHR22799:SF1">
    <property type="entry name" value="C-TYPE LECTIN DOMAIN FAMILY 11 MEMBER A"/>
    <property type="match status" value="1"/>
</dbReference>
<dbReference type="GO" id="GO:0008083">
    <property type="term" value="F:growth factor activity"/>
    <property type="evidence" value="ECO:0007669"/>
    <property type="project" value="TreeGrafter"/>
</dbReference>
<dbReference type="EMBL" id="WNYA01000011">
    <property type="protein sequence ID" value="KAG8552545.1"/>
    <property type="molecule type" value="Genomic_DNA"/>
</dbReference>
<dbReference type="PROSITE" id="PS00615">
    <property type="entry name" value="C_TYPE_LECTIN_1"/>
    <property type="match status" value="1"/>
</dbReference>
<sequence>MCHSPLRSPEFTFFFLVTCLQGIAGPAGTNGKPGPPGPRGEKGDSAASELEALKKEVSSLTGRLNSQQSKIEKYDKEIAAIKKQASTLNGRVNSLQSKLEKHDKVFTFIAGAKTAGDKIYVSKGEQANYNDAKAACTKAKGELPSPQNVAENEAVQSFIKLYKIDPFLGINDLKTEGTFTYPNGEKLKYTNWKDGEPNDNFGVEDCVEMYDTGKWNDKNCNEKRLIICEF</sequence>
<dbReference type="FunFam" id="3.10.100.10:FF:000045">
    <property type="entry name" value="Pulmonary surfactant-associated protein D"/>
    <property type="match status" value="1"/>
</dbReference>
<evidence type="ECO:0000259" key="9">
    <source>
        <dbReference type="PROSITE" id="PS50041"/>
    </source>
</evidence>
<name>A0AAV6ZZ39_ENGPU</name>
<evidence type="ECO:0000256" key="2">
    <source>
        <dbReference type="ARBA" id="ARBA00022525"/>
    </source>
</evidence>
<dbReference type="Gene3D" id="3.10.100.10">
    <property type="entry name" value="Mannose-Binding Protein A, subunit A"/>
    <property type="match status" value="1"/>
</dbReference>
<feature type="coiled-coil region" evidence="6">
    <location>
        <begin position="50"/>
        <end position="98"/>
    </location>
</feature>
<dbReference type="InterPro" id="IPR051663">
    <property type="entry name" value="CLec_Tetranectin-domain"/>
</dbReference>
<keyword evidence="4" id="KW-0430">Lectin</keyword>
<feature type="signal peptide" evidence="8">
    <location>
        <begin position="1"/>
        <end position="31"/>
    </location>
</feature>
<reference evidence="10" key="1">
    <citation type="thesis" date="2020" institute="ProQuest LLC" country="789 East Eisenhower Parkway, Ann Arbor, MI, USA">
        <title>Comparative Genomics and Chromosome Evolution.</title>
        <authorList>
            <person name="Mudd A.B."/>
        </authorList>
    </citation>
    <scope>NUCLEOTIDE SEQUENCE</scope>
    <source>
        <strain evidence="10">237g6f4</strain>
        <tissue evidence="10">Blood</tissue>
    </source>
</reference>
<evidence type="ECO:0000256" key="7">
    <source>
        <dbReference type="SAM" id="MobiDB-lite"/>
    </source>
</evidence>
<dbReference type="AlphaFoldDB" id="A0AAV6ZZ39"/>
<evidence type="ECO:0000256" key="3">
    <source>
        <dbReference type="ARBA" id="ARBA00022729"/>
    </source>
</evidence>
<keyword evidence="3 8" id="KW-0732">Signal</keyword>
<evidence type="ECO:0000256" key="6">
    <source>
        <dbReference type="SAM" id="Coils"/>
    </source>
</evidence>
<dbReference type="GO" id="GO:0030246">
    <property type="term" value="F:carbohydrate binding"/>
    <property type="evidence" value="ECO:0007669"/>
    <property type="project" value="UniProtKB-KW"/>
</dbReference>
<dbReference type="PROSITE" id="PS50041">
    <property type="entry name" value="C_TYPE_LECTIN_2"/>
    <property type="match status" value="1"/>
</dbReference>
<accession>A0AAV6ZZ39</accession>
<dbReference type="InterPro" id="IPR001304">
    <property type="entry name" value="C-type_lectin-like"/>
</dbReference>
<dbReference type="GO" id="GO:0005615">
    <property type="term" value="C:extracellular space"/>
    <property type="evidence" value="ECO:0007669"/>
    <property type="project" value="TreeGrafter"/>
</dbReference>
<dbReference type="InterPro" id="IPR018378">
    <property type="entry name" value="C-type_lectin_CS"/>
</dbReference>
<dbReference type="Pfam" id="PF00059">
    <property type="entry name" value="Lectin_C"/>
    <property type="match status" value="1"/>
</dbReference>
<comment type="subcellular location">
    <subcellularLocation>
        <location evidence="1">Secreted</location>
    </subcellularLocation>
</comment>
<evidence type="ECO:0000256" key="1">
    <source>
        <dbReference type="ARBA" id="ARBA00004613"/>
    </source>
</evidence>
<keyword evidence="11" id="KW-1185">Reference proteome</keyword>
<keyword evidence="5" id="KW-1015">Disulfide bond</keyword>
<dbReference type="PANTHER" id="PTHR22799">
    <property type="entry name" value="TETRANECTIN-RELATED"/>
    <property type="match status" value="1"/>
</dbReference>
<proteinExistence type="predicted"/>
<evidence type="ECO:0000256" key="4">
    <source>
        <dbReference type="ARBA" id="ARBA00022734"/>
    </source>
</evidence>
<dbReference type="SMART" id="SM00034">
    <property type="entry name" value="CLECT"/>
    <property type="match status" value="1"/>
</dbReference>
<feature type="chain" id="PRO_5043899605" description="C-type lectin domain-containing protein" evidence="8">
    <location>
        <begin position="32"/>
        <end position="230"/>
    </location>
</feature>
<evidence type="ECO:0000256" key="5">
    <source>
        <dbReference type="ARBA" id="ARBA00023157"/>
    </source>
</evidence>
<feature type="region of interest" description="Disordered" evidence="7">
    <location>
        <begin position="27"/>
        <end position="46"/>
    </location>
</feature>
<gene>
    <name evidence="10" type="ORF">GDO81_004571</name>
</gene>
<evidence type="ECO:0000256" key="8">
    <source>
        <dbReference type="SAM" id="SignalP"/>
    </source>
</evidence>
<dbReference type="Proteomes" id="UP000824782">
    <property type="component" value="Unassembled WGS sequence"/>
</dbReference>
<keyword evidence="2" id="KW-0964">Secreted</keyword>
<keyword evidence="6" id="KW-0175">Coiled coil</keyword>
<evidence type="ECO:0000313" key="11">
    <source>
        <dbReference type="Proteomes" id="UP000824782"/>
    </source>
</evidence>
<evidence type="ECO:0000313" key="10">
    <source>
        <dbReference type="EMBL" id="KAG8552545.1"/>
    </source>
</evidence>
<dbReference type="InterPro" id="IPR016187">
    <property type="entry name" value="CTDL_fold"/>
</dbReference>
<comment type="caution">
    <text evidence="10">The sequence shown here is derived from an EMBL/GenBank/DDBJ whole genome shotgun (WGS) entry which is preliminary data.</text>
</comment>
<dbReference type="Gene3D" id="1.20.5.320">
    <property type="entry name" value="6-Phosphogluconate Dehydrogenase, domain 3"/>
    <property type="match status" value="1"/>
</dbReference>